<evidence type="ECO:0008006" key="4">
    <source>
        <dbReference type="Google" id="ProtNLM"/>
    </source>
</evidence>
<name>A0ABT5KCW3_9BURK</name>
<feature type="signal peptide" evidence="1">
    <location>
        <begin position="1"/>
        <end position="24"/>
    </location>
</feature>
<dbReference type="RefSeq" id="WP_273600041.1">
    <property type="nucleotide sequence ID" value="NZ_JAQQXT010000004.1"/>
</dbReference>
<organism evidence="2 3">
    <name type="scientific">Roseateles albus</name>
    <dbReference type="NCBI Taxonomy" id="2987525"/>
    <lineage>
        <taxon>Bacteria</taxon>
        <taxon>Pseudomonadati</taxon>
        <taxon>Pseudomonadota</taxon>
        <taxon>Betaproteobacteria</taxon>
        <taxon>Burkholderiales</taxon>
        <taxon>Sphaerotilaceae</taxon>
        <taxon>Roseateles</taxon>
    </lineage>
</organism>
<evidence type="ECO:0000313" key="3">
    <source>
        <dbReference type="Proteomes" id="UP001221189"/>
    </source>
</evidence>
<sequence>MTNRKGLRVALLAVTLIFVGSAGAQTAKWEPDFRFPGTFFPSFAISASGRDAKGPVDSPQAYGFLGSGSLGVKVSDAPAGAKLKVQVEIPEIGVSGEIETTGDGRPKLVIPRLAWSQSRLAAISQPLSSEAVFRVFVDGVALGEERRAVRIRAINDSPLRACRQPNQCSDYSPFVAAFVNENNPGIDGILRAALDIPAMPVKQWIGTQGTEDQVLRQVWAIWYLFQRNKVTYSSITTVSDARQDLFSQTIRPMSQALRTQQANCIDGTALFSSILRKIGIEPAIVLIPGHAFLGFFTDPQQQKLVFLETTMLNDAHNPFNQQGPSKTGTALAKMLGTDVHMQKSWQSFIEALTEGQRKYSAAAQSFGKQPGFMIVPVSKARESGILPLPL</sequence>
<keyword evidence="3" id="KW-1185">Reference proteome</keyword>
<dbReference type="Proteomes" id="UP001221189">
    <property type="component" value="Unassembled WGS sequence"/>
</dbReference>
<proteinExistence type="predicted"/>
<comment type="caution">
    <text evidence="2">The sequence shown here is derived from an EMBL/GenBank/DDBJ whole genome shotgun (WGS) entry which is preliminary data.</text>
</comment>
<gene>
    <name evidence="2" type="ORF">PRZ03_09265</name>
</gene>
<evidence type="ECO:0000256" key="1">
    <source>
        <dbReference type="SAM" id="SignalP"/>
    </source>
</evidence>
<protein>
    <recommendedName>
        <fullName evidence="4">Transglutaminase-like domain-containing protein</fullName>
    </recommendedName>
</protein>
<feature type="chain" id="PRO_5045957987" description="Transglutaminase-like domain-containing protein" evidence="1">
    <location>
        <begin position="25"/>
        <end position="390"/>
    </location>
</feature>
<dbReference type="EMBL" id="JAQQXT010000004">
    <property type="protein sequence ID" value="MDC8771756.1"/>
    <property type="molecule type" value="Genomic_DNA"/>
</dbReference>
<evidence type="ECO:0000313" key="2">
    <source>
        <dbReference type="EMBL" id="MDC8771756.1"/>
    </source>
</evidence>
<accession>A0ABT5KCW3</accession>
<keyword evidence="1" id="KW-0732">Signal</keyword>
<reference evidence="2 3" key="1">
    <citation type="submission" date="2022-10" db="EMBL/GenBank/DDBJ databases">
        <title>Paucibacter sp. hw1 Genome sequencing.</title>
        <authorList>
            <person name="Park S."/>
        </authorList>
    </citation>
    <scope>NUCLEOTIDE SEQUENCE [LARGE SCALE GENOMIC DNA]</scope>
    <source>
        <strain evidence="3">hw1</strain>
    </source>
</reference>